<feature type="transmembrane region" description="Helical" evidence="1">
    <location>
        <begin position="37"/>
        <end position="54"/>
    </location>
</feature>
<keyword evidence="1" id="KW-0472">Membrane</keyword>
<proteinExistence type="predicted"/>
<protein>
    <submittedName>
        <fullName evidence="2">Unannotated protein</fullName>
    </submittedName>
</protein>
<name>A0A6J6HRX5_9ZZZZ</name>
<keyword evidence="1" id="KW-1133">Transmembrane helix</keyword>
<dbReference type="AlphaFoldDB" id="A0A6J6HRX5"/>
<evidence type="ECO:0000313" key="2">
    <source>
        <dbReference type="EMBL" id="CAB4615667.1"/>
    </source>
</evidence>
<reference evidence="2" key="1">
    <citation type="submission" date="2020-05" db="EMBL/GenBank/DDBJ databases">
        <authorList>
            <person name="Chiriac C."/>
            <person name="Salcher M."/>
            <person name="Ghai R."/>
            <person name="Kavagutti S V."/>
        </authorList>
    </citation>
    <scope>NUCLEOTIDE SEQUENCE</scope>
</reference>
<feature type="transmembrane region" description="Helical" evidence="1">
    <location>
        <begin position="59"/>
        <end position="76"/>
    </location>
</feature>
<organism evidence="2">
    <name type="scientific">freshwater metagenome</name>
    <dbReference type="NCBI Taxonomy" id="449393"/>
    <lineage>
        <taxon>unclassified sequences</taxon>
        <taxon>metagenomes</taxon>
        <taxon>ecological metagenomes</taxon>
    </lineage>
</organism>
<keyword evidence="1" id="KW-0812">Transmembrane</keyword>
<sequence length="185" mass="20679">MLIDWGDGVKGGYLRGNIVFPNIIGTDILKYVVTPSLVQFALIFAAGTLLLWLVARKTYVLALLLLTVTLGMGSMYSGQHSVLSRSDDLEQVRETIALAKTSTESRVGFDMGVRNDEAYYYLRYILHPIKLVRFDISSPAAVIPAQYLCLYGFPNKPPSDGEWRIVADEKVLQRVLWQRVGAPHC</sequence>
<accession>A0A6J6HRX5</accession>
<dbReference type="EMBL" id="CAEZUZ010000071">
    <property type="protein sequence ID" value="CAB4615667.1"/>
    <property type="molecule type" value="Genomic_DNA"/>
</dbReference>
<gene>
    <name evidence="2" type="ORF">UFOPK1889_00554</name>
</gene>
<evidence type="ECO:0000256" key="1">
    <source>
        <dbReference type="SAM" id="Phobius"/>
    </source>
</evidence>